<evidence type="ECO:0000259" key="5">
    <source>
        <dbReference type="PROSITE" id="PS50931"/>
    </source>
</evidence>
<dbReference type="InterPro" id="IPR005119">
    <property type="entry name" value="LysR_subst-bd"/>
</dbReference>
<reference evidence="7" key="1">
    <citation type="submission" date="2021-07" db="EMBL/GenBank/DDBJ databases">
        <title>Complete genome sequencing of a Clostridium isolate.</title>
        <authorList>
            <person name="Ueki A."/>
            <person name="Tonouchi A."/>
        </authorList>
    </citation>
    <scope>NUCLEOTIDE SEQUENCE [LARGE SCALE GENOMIC DNA]</scope>
    <source>
        <strain evidence="7">C5S11</strain>
    </source>
</reference>
<accession>A0ABM7T4V1</accession>
<gene>
    <name evidence="6" type="primary">yusT_1</name>
    <name evidence="6" type="ORF">psyc5s11_23860</name>
</gene>
<evidence type="ECO:0000256" key="3">
    <source>
        <dbReference type="ARBA" id="ARBA00023125"/>
    </source>
</evidence>
<dbReference type="Gene3D" id="3.40.190.290">
    <property type="match status" value="1"/>
</dbReference>
<organism evidence="6 7">
    <name type="scientific">Clostridium gelidum</name>
    <dbReference type="NCBI Taxonomy" id="704125"/>
    <lineage>
        <taxon>Bacteria</taxon>
        <taxon>Bacillati</taxon>
        <taxon>Bacillota</taxon>
        <taxon>Clostridia</taxon>
        <taxon>Eubacteriales</taxon>
        <taxon>Clostridiaceae</taxon>
        <taxon>Clostridium</taxon>
    </lineage>
</organism>
<keyword evidence="7" id="KW-1185">Reference proteome</keyword>
<dbReference type="Proteomes" id="UP000824633">
    <property type="component" value="Chromosome"/>
</dbReference>
<dbReference type="Pfam" id="PF00126">
    <property type="entry name" value="HTH_1"/>
    <property type="match status" value="1"/>
</dbReference>
<evidence type="ECO:0000256" key="4">
    <source>
        <dbReference type="ARBA" id="ARBA00023163"/>
    </source>
</evidence>
<keyword evidence="2" id="KW-0805">Transcription regulation</keyword>
<proteinExistence type="inferred from homology"/>
<evidence type="ECO:0000313" key="6">
    <source>
        <dbReference type="EMBL" id="BCZ46319.1"/>
    </source>
</evidence>
<dbReference type="SUPFAM" id="SSF46785">
    <property type="entry name" value="Winged helix' DNA-binding domain"/>
    <property type="match status" value="1"/>
</dbReference>
<evidence type="ECO:0000313" key="7">
    <source>
        <dbReference type="Proteomes" id="UP000824633"/>
    </source>
</evidence>
<dbReference type="InterPro" id="IPR000847">
    <property type="entry name" value="LysR_HTH_N"/>
</dbReference>
<dbReference type="EMBL" id="AP024849">
    <property type="protein sequence ID" value="BCZ46319.1"/>
    <property type="molecule type" value="Genomic_DNA"/>
</dbReference>
<keyword evidence="3" id="KW-0238">DNA-binding</keyword>
<dbReference type="InterPro" id="IPR036388">
    <property type="entry name" value="WH-like_DNA-bd_sf"/>
</dbReference>
<protein>
    <submittedName>
        <fullName evidence="6">HTH-type transcriptional regulator YusT</fullName>
    </submittedName>
</protein>
<name>A0ABM7T4V1_9CLOT</name>
<keyword evidence="4" id="KW-0804">Transcription</keyword>
<dbReference type="InterPro" id="IPR036390">
    <property type="entry name" value="WH_DNA-bd_sf"/>
</dbReference>
<comment type="similarity">
    <text evidence="1">Belongs to the LysR transcriptional regulatory family.</text>
</comment>
<dbReference type="PROSITE" id="PS50931">
    <property type="entry name" value="HTH_LYSR"/>
    <property type="match status" value="1"/>
</dbReference>
<dbReference type="Gene3D" id="1.10.10.10">
    <property type="entry name" value="Winged helix-like DNA-binding domain superfamily/Winged helix DNA-binding domain"/>
    <property type="match status" value="1"/>
</dbReference>
<feature type="domain" description="HTH lysR-type" evidence="5">
    <location>
        <begin position="1"/>
        <end position="57"/>
    </location>
</feature>
<dbReference type="Pfam" id="PF03466">
    <property type="entry name" value="LysR_substrate"/>
    <property type="match status" value="1"/>
</dbReference>
<dbReference type="PANTHER" id="PTHR30126">
    <property type="entry name" value="HTH-TYPE TRANSCRIPTIONAL REGULATOR"/>
    <property type="match status" value="1"/>
</dbReference>
<dbReference type="PRINTS" id="PR00039">
    <property type="entry name" value="HTHLYSR"/>
</dbReference>
<evidence type="ECO:0000256" key="1">
    <source>
        <dbReference type="ARBA" id="ARBA00009437"/>
    </source>
</evidence>
<dbReference type="PANTHER" id="PTHR30126:SF40">
    <property type="entry name" value="HTH-TYPE TRANSCRIPTIONAL REGULATOR GLTR"/>
    <property type="match status" value="1"/>
</dbReference>
<evidence type="ECO:0000256" key="2">
    <source>
        <dbReference type="ARBA" id="ARBA00023015"/>
    </source>
</evidence>
<dbReference type="RefSeq" id="WP_224037817.1">
    <property type="nucleotide sequence ID" value="NZ_AP024849.1"/>
</dbReference>
<dbReference type="SUPFAM" id="SSF53850">
    <property type="entry name" value="Periplasmic binding protein-like II"/>
    <property type="match status" value="1"/>
</dbReference>
<sequence>MESNELRIFRVVAQTGSITKAAQSLGYVQSNVTARIQQLESELKTQLFYRQRGMILTPTGEKLLAYAEKIIYLLDEADKALNDSCDPSGSLTIGANHTISSLRLPKLLAQYHKTYPKVDLSLTTNESNELIYKINHFQLDGAFVKTLPLSDENIVKELVFEETLVLISSPLYNDISDLYSKPFLMNTIGCPNRIQLENWLNSKGICNIRYMEFNNLNSIIEGVIADLGASFVPESAIKEYEEKGFLKSFQIPAQYNITKSFFIRRKDSLMTSSLSKFIEMIELNTPYQKLLPKDK</sequence>